<keyword evidence="4" id="KW-0804">Transcription</keyword>
<dbReference type="SUPFAM" id="SSF47459">
    <property type="entry name" value="HLH, helix-loop-helix DNA-binding domain"/>
    <property type="match status" value="1"/>
</dbReference>
<dbReference type="Pfam" id="PF00010">
    <property type="entry name" value="HLH"/>
    <property type="match status" value="1"/>
</dbReference>
<accession>A0AAE1YCH0</accession>
<dbReference type="PANTHER" id="PTHR45855:SF23">
    <property type="entry name" value="TRANSCRIPTION FACTOR MEE8-RELATED"/>
    <property type="match status" value="1"/>
</dbReference>
<dbReference type="Proteomes" id="UP001293254">
    <property type="component" value="Unassembled WGS sequence"/>
</dbReference>
<dbReference type="GO" id="GO:0005634">
    <property type="term" value="C:nucleus"/>
    <property type="evidence" value="ECO:0007669"/>
    <property type="project" value="UniProtKB-SubCell"/>
</dbReference>
<evidence type="ECO:0000256" key="2">
    <source>
        <dbReference type="ARBA" id="ARBA00023015"/>
    </source>
</evidence>
<evidence type="ECO:0000256" key="6">
    <source>
        <dbReference type="SAM" id="MobiDB-lite"/>
    </source>
</evidence>
<keyword evidence="3" id="KW-0238">DNA-binding</keyword>
<evidence type="ECO:0000256" key="1">
    <source>
        <dbReference type="ARBA" id="ARBA00004123"/>
    </source>
</evidence>
<name>A0AAE1YCH0_9LAMI</name>
<evidence type="ECO:0000259" key="7">
    <source>
        <dbReference type="PROSITE" id="PS50888"/>
    </source>
</evidence>
<comment type="caution">
    <text evidence="8">The sequence shown here is derived from an EMBL/GenBank/DDBJ whole genome shotgun (WGS) entry which is preliminary data.</text>
</comment>
<dbReference type="Gene3D" id="4.10.280.10">
    <property type="entry name" value="Helix-loop-helix DNA-binding domain"/>
    <property type="match status" value="1"/>
</dbReference>
<evidence type="ECO:0000313" key="9">
    <source>
        <dbReference type="Proteomes" id="UP001293254"/>
    </source>
</evidence>
<reference evidence="8" key="1">
    <citation type="submission" date="2020-06" db="EMBL/GenBank/DDBJ databases">
        <authorList>
            <person name="Li T."/>
            <person name="Hu X."/>
            <person name="Zhang T."/>
            <person name="Song X."/>
            <person name="Zhang H."/>
            <person name="Dai N."/>
            <person name="Sheng W."/>
            <person name="Hou X."/>
            <person name="Wei L."/>
        </authorList>
    </citation>
    <scope>NUCLEOTIDE SEQUENCE</scope>
    <source>
        <strain evidence="8">3651</strain>
        <tissue evidence="8">Leaf</tissue>
    </source>
</reference>
<sequence>MSECIVPNWNLKHQRQEEQVEVEERNRSSHVQSHQNLSYVVPMSKYEVTELTWENGQLALHGLGGILPPPQTKQTWDHKPGDTLESIVHQATHHLPQNGADQQPKYLSKNSGGKWAENSTSDMHTALNQDGKWRENLSHMQVQGNGEVKPSPAMPTLSGGKWRENSAQMEVKAIPAAVSSGGKWRENLEMDRQQGKGVVKLSSMGASSAGKWGEDHSGVRKRMRSEAEQWCRRKSFQVEESACASASAALCRDTDETMMTWASFESPRSLKSARNADEDSACQDCSRRRDRINEKMKTLQKLVPNASKTDKASMLDEVIEYLKQLQAQVQMMSSARNMPQMVMPLGMQQQIQMSLLARMGMGMGMAGVGMGMVDVNNLARSMSHSIPPLIHATVGPLGGTTAASFVSPPFAIPPGVPPPPTTTPLKANVDAAHVNASVPNFSEAYNTFLTQQSMKMDLLNKMAAALYRSQQTTQPLSFSHSHSHPSDAAAD</sequence>
<dbReference type="GO" id="GO:0046983">
    <property type="term" value="F:protein dimerization activity"/>
    <property type="evidence" value="ECO:0007669"/>
    <property type="project" value="InterPro"/>
</dbReference>
<gene>
    <name evidence="8" type="ORF">Salat_1539400</name>
</gene>
<evidence type="ECO:0000256" key="5">
    <source>
        <dbReference type="ARBA" id="ARBA00023242"/>
    </source>
</evidence>
<evidence type="ECO:0000256" key="3">
    <source>
        <dbReference type="ARBA" id="ARBA00023125"/>
    </source>
</evidence>
<protein>
    <submittedName>
        <fullName evidence="8">Transcription factor UNE10</fullName>
    </submittedName>
</protein>
<dbReference type="InterPro" id="IPR031066">
    <property type="entry name" value="bHLH_ALC-like_plant"/>
</dbReference>
<comment type="subcellular location">
    <subcellularLocation>
        <location evidence="1">Nucleus</location>
    </subcellularLocation>
</comment>
<dbReference type="CDD" id="cd11445">
    <property type="entry name" value="bHLH_AtPIF_like"/>
    <property type="match status" value="1"/>
</dbReference>
<evidence type="ECO:0000313" key="8">
    <source>
        <dbReference type="EMBL" id="KAK4427704.1"/>
    </source>
</evidence>
<dbReference type="GO" id="GO:0003677">
    <property type="term" value="F:DNA binding"/>
    <property type="evidence" value="ECO:0007669"/>
    <property type="project" value="UniProtKB-KW"/>
</dbReference>
<keyword evidence="2" id="KW-0805">Transcription regulation</keyword>
<reference evidence="8" key="2">
    <citation type="journal article" date="2024" name="Plant">
        <title>Genomic evolution and insights into agronomic trait innovations of Sesamum species.</title>
        <authorList>
            <person name="Miao H."/>
            <person name="Wang L."/>
            <person name="Qu L."/>
            <person name="Liu H."/>
            <person name="Sun Y."/>
            <person name="Le M."/>
            <person name="Wang Q."/>
            <person name="Wei S."/>
            <person name="Zheng Y."/>
            <person name="Lin W."/>
            <person name="Duan Y."/>
            <person name="Cao H."/>
            <person name="Xiong S."/>
            <person name="Wang X."/>
            <person name="Wei L."/>
            <person name="Li C."/>
            <person name="Ma Q."/>
            <person name="Ju M."/>
            <person name="Zhao R."/>
            <person name="Li G."/>
            <person name="Mu C."/>
            <person name="Tian Q."/>
            <person name="Mei H."/>
            <person name="Zhang T."/>
            <person name="Gao T."/>
            <person name="Zhang H."/>
        </authorList>
    </citation>
    <scope>NUCLEOTIDE SEQUENCE</scope>
    <source>
        <strain evidence="8">3651</strain>
    </source>
</reference>
<feature type="region of interest" description="Disordered" evidence="6">
    <location>
        <begin position="95"/>
        <end position="117"/>
    </location>
</feature>
<dbReference type="AlphaFoldDB" id="A0AAE1YCH0"/>
<dbReference type="SMART" id="SM00353">
    <property type="entry name" value="HLH"/>
    <property type="match status" value="1"/>
</dbReference>
<organism evidence="8 9">
    <name type="scientific">Sesamum alatum</name>
    <dbReference type="NCBI Taxonomy" id="300844"/>
    <lineage>
        <taxon>Eukaryota</taxon>
        <taxon>Viridiplantae</taxon>
        <taxon>Streptophyta</taxon>
        <taxon>Embryophyta</taxon>
        <taxon>Tracheophyta</taxon>
        <taxon>Spermatophyta</taxon>
        <taxon>Magnoliopsida</taxon>
        <taxon>eudicotyledons</taxon>
        <taxon>Gunneridae</taxon>
        <taxon>Pentapetalae</taxon>
        <taxon>asterids</taxon>
        <taxon>lamiids</taxon>
        <taxon>Lamiales</taxon>
        <taxon>Pedaliaceae</taxon>
        <taxon>Sesamum</taxon>
    </lineage>
</organism>
<keyword evidence="9" id="KW-1185">Reference proteome</keyword>
<dbReference type="InterPro" id="IPR036638">
    <property type="entry name" value="HLH_DNA-bd_sf"/>
</dbReference>
<dbReference type="InterPro" id="IPR011598">
    <property type="entry name" value="bHLH_dom"/>
</dbReference>
<evidence type="ECO:0000256" key="4">
    <source>
        <dbReference type="ARBA" id="ARBA00023163"/>
    </source>
</evidence>
<dbReference type="PANTHER" id="PTHR45855">
    <property type="entry name" value="TRANSCRIPTION FACTOR PIF1-RELATED"/>
    <property type="match status" value="1"/>
</dbReference>
<keyword evidence="5" id="KW-0539">Nucleus</keyword>
<feature type="domain" description="BHLH" evidence="7">
    <location>
        <begin position="276"/>
        <end position="325"/>
    </location>
</feature>
<dbReference type="InterPro" id="IPR047265">
    <property type="entry name" value="PIF1-like_bHLH"/>
</dbReference>
<dbReference type="PROSITE" id="PS50888">
    <property type="entry name" value="BHLH"/>
    <property type="match status" value="1"/>
</dbReference>
<dbReference type="EMBL" id="JACGWO010000005">
    <property type="protein sequence ID" value="KAK4427704.1"/>
    <property type="molecule type" value="Genomic_DNA"/>
</dbReference>
<proteinExistence type="predicted"/>